<dbReference type="GO" id="GO:0000287">
    <property type="term" value="F:magnesium ion binding"/>
    <property type="evidence" value="ECO:0007669"/>
    <property type="project" value="TreeGrafter"/>
</dbReference>
<comment type="catalytic activity">
    <reaction evidence="13">
        <text>GMP + diphosphate = guanine + 5-phospho-alpha-D-ribose 1-diphosphate</text>
        <dbReference type="Rhea" id="RHEA:25424"/>
        <dbReference type="ChEBI" id="CHEBI:16235"/>
        <dbReference type="ChEBI" id="CHEBI:33019"/>
        <dbReference type="ChEBI" id="CHEBI:58017"/>
        <dbReference type="ChEBI" id="CHEBI:58115"/>
        <dbReference type="EC" id="2.4.2.8"/>
    </reaction>
    <physiologicalReaction direction="right-to-left" evidence="13">
        <dbReference type="Rhea" id="RHEA:25426"/>
    </physiologicalReaction>
</comment>
<feature type="domain" description="Phosphoribosyltransferase" evidence="16">
    <location>
        <begin position="16"/>
        <end position="164"/>
    </location>
</feature>
<dbReference type="GO" id="GO:0000166">
    <property type="term" value="F:nucleotide binding"/>
    <property type="evidence" value="ECO:0007669"/>
    <property type="project" value="UniProtKB-KW"/>
</dbReference>
<comment type="similarity">
    <text evidence="5 15">Belongs to the purine/pyrimidine phosphoribosyltransferase family.</text>
</comment>
<organism evidence="17">
    <name type="scientific">uncultured Friedmanniella sp</name>
    <dbReference type="NCBI Taxonomy" id="335381"/>
    <lineage>
        <taxon>Bacteria</taxon>
        <taxon>Bacillati</taxon>
        <taxon>Actinomycetota</taxon>
        <taxon>Actinomycetes</taxon>
        <taxon>Propionibacteriales</taxon>
        <taxon>Nocardioidaceae</taxon>
        <taxon>Friedmanniella</taxon>
        <taxon>environmental samples</taxon>
    </lineage>
</organism>
<dbReference type="GO" id="GO:0005829">
    <property type="term" value="C:cytosol"/>
    <property type="evidence" value="ECO:0007669"/>
    <property type="project" value="TreeGrafter"/>
</dbReference>
<evidence type="ECO:0000256" key="15">
    <source>
        <dbReference type="RuleBase" id="RU364099"/>
    </source>
</evidence>
<dbReference type="CDD" id="cd06223">
    <property type="entry name" value="PRTases_typeI"/>
    <property type="match status" value="1"/>
</dbReference>
<evidence type="ECO:0000256" key="7">
    <source>
        <dbReference type="ARBA" id="ARBA00022676"/>
    </source>
</evidence>
<dbReference type="NCBIfam" id="TIGR01203">
    <property type="entry name" value="HGPRTase"/>
    <property type="match status" value="1"/>
</dbReference>
<evidence type="ECO:0000256" key="9">
    <source>
        <dbReference type="ARBA" id="ARBA00022723"/>
    </source>
</evidence>
<evidence type="ECO:0000256" key="12">
    <source>
        <dbReference type="ARBA" id="ARBA00022842"/>
    </source>
</evidence>
<dbReference type="InterPro" id="IPR050408">
    <property type="entry name" value="HGPRT"/>
</dbReference>
<dbReference type="GO" id="GO:0006178">
    <property type="term" value="P:guanine salvage"/>
    <property type="evidence" value="ECO:0007669"/>
    <property type="project" value="TreeGrafter"/>
</dbReference>
<dbReference type="PANTHER" id="PTHR43340">
    <property type="entry name" value="HYPOXANTHINE-GUANINE PHOSPHORIBOSYLTRANSFERASE"/>
    <property type="match status" value="1"/>
</dbReference>
<dbReference type="InterPro" id="IPR029057">
    <property type="entry name" value="PRTase-like"/>
</dbReference>
<name>A0A6J4KS37_9ACTN</name>
<dbReference type="InterPro" id="IPR000836">
    <property type="entry name" value="PRTase_dom"/>
</dbReference>
<reference evidence="17" key="1">
    <citation type="submission" date="2020-02" db="EMBL/GenBank/DDBJ databases">
        <authorList>
            <person name="Meier V. D."/>
        </authorList>
    </citation>
    <scope>NUCLEOTIDE SEQUENCE</scope>
    <source>
        <strain evidence="17">AVDCRST_MAG61</strain>
    </source>
</reference>
<comment type="subcellular location">
    <subcellularLocation>
        <location evidence="2 15">Cytoplasm</location>
    </subcellularLocation>
</comment>
<keyword evidence="12 15" id="KW-0460">Magnesium</keyword>
<comment type="pathway">
    <text evidence="3 15">Purine metabolism; IMP biosynthesis via salvage pathway; IMP from hypoxanthine: step 1/1.</text>
</comment>
<dbReference type="AlphaFoldDB" id="A0A6J4KS37"/>
<dbReference type="GO" id="GO:0052657">
    <property type="term" value="F:guanine phosphoribosyltransferase activity"/>
    <property type="evidence" value="ECO:0007669"/>
    <property type="project" value="UniProtKB-ARBA"/>
</dbReference>
<dbReference type="GO" id="GO:0032263">
    <property type="term" value="P:GMP salvage"/>
    <property type="evidence" value="ECO:0007669"/>
    <property type="project" value="TreeGrafter"/>
</dbReference>
<dbReference type="EMBL" id="CADCTT010000243">
    <property type="protein sequence ID" value="CAA9312767.1"/>
    <property type="molecule type" value="Genomic_DNA"/>
</dbReference>
<dbReference type="Pfam" id="PF00156">
    <property type="entry name" value="Pribosyltran"/>
    <property type="match status" value="1"/>
</dbReference>
<evidence type="ECO:0000256" key="4">
    <source>
        <dbReference type="ARBA" id="ARBA00004676"/>
    </source>
</evidence>
<evidence type="ECO:0000256" key="1">
    <source>
        <dbReference type="ARBA" id="ARBA00001946"/>
    </source>
</evidence>
<dbReference type="GO" id="GO:0032264">
    <property type="term" value="P:IMP salvage"/>
    <property type="evidence" value="ECO:0007669"/>
    <property type="project" value="UniProtKB-UniPathway"/>
</dbReference>
<keyword evidence="11 15" id="KW-0547">Nucleotide-binding</keyword>
<evidence type="ECO:0000256" key="5">
    <source>
        <dbReference type="ARBA" id="ARBA00008391"/>
    </source>
</evidence>
<dbReference type="SUPFAM" id="SSF53271">
    <property type="entry name" value="PRTase-like"/>
    <property type="match status" value="1"/>
</dbReference>
<protein>
    <recommendedName>
        <fullName evidence="15">Hypoxanthine phosphoribosyltransferase</fullName>
        <ecNumber evidence="15">2.4.2.8</ecNumber>
    </recommendedName>
</protein>
<dbReference type="GO" id="GO:0006166">
    <property type="term" value="P:purine ribonucleoside salvage"/>
    <property type="evidence" value="ECO:0007669"/>
    <property type="project" value="UniProtKB-KW"/>
</dbReference>
<dbReference type="GO" id="GO:0046100">
    <property type="term" value="P:hypoxanthine metabolic process"/>
    <property type="evidence" value="ECO:0007669"/>
    <property type="project" value="TreeGrafter"/>
</dbReference>
<dbReference type="FunFam" id="3.40.50.2020:FF:000006">
    <property type="entry name" value="Hypoxanthine phosphoribosyltransferase"/>
    <property type="match status" value="1"/>
</dbReference>
<dbReference type="PANTHER" id="PTHR43340:SF1">
    <property type="entry name" value="HYPOXANTHINE PHOSPHORIBOSYLTRANSFERASE"/>
    <property type="match status" value="1"/>
</dbReference>
<evidence type="ECO:0000259" key="16">
    <source>
        <dbReference type="Pfam" id="PF00156"/>
    </source>
</evidence>
<dbReference type="UniPathway" id="UPA00591">
    <property type="reaction ID" value="UER00648"/>
</dbReference>
<dbReference type="InterPro" id="IPR005904">
    <property type="entry name" value="Hxn_phspho_trans"/>
</dbReference>
<keyword evidence="9 15" id="KW-0479">Metal-binding</keyword>
<evidence type="ECO:0000256" key="6">
    <source>
        <dbReference type="ARBA" id="ARBA00022490"/>
    </source>
</evidence>
<evidence type="ECO:0000256" key="10">
    <source>
        <dbReference type="ARBA" id="ARBA00022726"/>
    </source>
</evidence>
<keyword evidence="8 15" id="KW-0808">Transferase</keyword>
<keyword evidence="10 15" id="KW-0660">Purine salvage</keyword>
<sequence length="183" mass="20138">MDDTQLSGDLTRVLYSKEEVADRMRELAAEIDRDYTDKDLLLVGVLNGAVMVMADLSRALNIHCRMDWMAVSSYGSGTQSSGVVRILKDLSTDITNVHVLVVEDIIDTGLTLSYLITNLLSRSPASLKVMTAFRKPEAAQNAVEVAYVGFDIPNEFVVGYGLDYDGHYRNLTSVGTLAPHIYS</sequence>
<comment type="catalytic activity">
    <reaction evidence="14">
        <text>IMP + diphosphate = hypoxanthine + 5-phospho-alpha-D-ribose 1-diphosphate</text>
        <dbReference type="Rhea" id="RHEA:17973"/>
        <dbReference type="ChEBI" id="CHEBI:17368"/>
        <dbReference type="ChEBI" id="CHEBI:33019"/>
        <dbReference type="ChEBI" id="CHEBI:58017"/>
        <dbReference type="ChEBI" id="CHEBI:58053"/>
        <dbReference type="EC" id="2.4.2.8"/>
    </reaction>
    <physiologicalReaction direction="right-to-left" evidence="14">
        <dbReference type="Rhea" id="RHEA:17975"/>
    </physiologicalReaction>
</comment>
<evidence type="ECO:0000256" key="2">
    <source>
        <dbReference type="ARBA" id="ARBA00004496"/>
    </source>
</evidence>
<comment type="pathway">
    <text evidence="4">Purine metabolism; GMP biosynthesis via salvage pathway; GMP from guanine: step 1/1.</text>
</comment>
<gene>
    <name evidence="17" type="ORF">AVDCRST_MAG61-1809</name>
</gene>
<evidence type="ECO:0000256" key="14">
    <source>
        <dbReference type="ARBA" id="ARBA00049402"/>
    </source>
</evidence>
<comment type="cofactor">
    <cofactor evidence="1 15">
        <name>Mg(2+)</name>
        <dbReference type="ChEBI" id="CHEBI:18420"/>
    </cofactor>
</comment>
<proteinExistence type="inferred from homology"/>
<keyword evidence="6 15" id="KW-0963">Cytoplasm</keyword>
<evidence type="ECO:0000256" key="8">
    <source>
        <dbReference type="ARBA" id="ARBA00022679"/>
    </source>
</evidence>
<evidence type="ECO:0000256" key="3">
    <source>
        <dbReference type="ARBA" id="ARBA00004669"/>
    </source>
</evidence>
<evidence type="ECO:0000313" key="17">
    <source>
        <dbReference type="EMBL" id="CAA9312767.1"/>
    </source>
</evidence>
<accession>A0A6J4KS37</accession>
<evidence type="ECO:0000256" key="11">
    <source>
        <dbReference type="ARBA" id="ARBA00022741"/>
    </source>
</evidence>
<keyword evidence="7 15" id="KW-0328">Glycosyltransferase</keyword>
<dbReference type="EC" id="2.4.2.8" evidence="15"/>
<dbReference type="Gene3D" id="3.40.50.2020">
    <property type="match status" value="1"/>
</dbReference>
<dbReference type="GO" id="GO:0004422">
    <property type="term" value="F:hypoxanthine phosphoribosyltransferase activity"/>
    <property type="evidence" value="ECO:0007669"/>
    <property type="project" value="InterPro"/>
</dbReference>
<evidence type="ECO:0000256" key="13">
    <source>
        <dbReference type="ARBA" id="ARBA00048811"/>
    </source>
</evidence>